<dbReference type="SMART" id="SM00824">
    <property type="entry name" value="PKS_TE"/>
    <property type="match status" value="1"/>
</dbReference>
<dbReference type="Gene3D" id="3.40.50.1820">
    <property type="entry name" value="alpha/beta hydrolase"/>
    <property type="match status" value="1"/>
</dbReference>
<dbReference type="InterPro" id="IPR029058">
    <property type="entry name" value="AB_hydrolase_fold"/>
</dbReference>
<evidence type="ECO:0000313" key="3">
    <source>
        <dbReference type="Proteomes" id="UP001316384"/>
    </source>
</evidence>
<dbReference type="PANTHER" id="PTHR43798:SF5">
    <property type="entry name" value="MONOACYLGLYCEROL LIPASE ABHD6"/>
    <property type="match status" value="1"/>
</dbReference>
<dbReference type="Proteomes" id="UP001316384">
    <property type="component" value="Chromosome"/>
</dbReference>
<protein>
    <submittedName>
        <fullName evidence="2">Alpha/beta hydrolase</fullName>
    </submittedName>
</protein>
<reference evidence="2 3" key="1">
    <citation type="submission" date="2022-07" db="EMBL/GenBank/DDBJ databases">
        <title>Novel species in genus cellulomonas.</title>
        <authorList>
            <person name="Ye L."/>
        </authorList>
    </citation>
    <scope>NUCLEOTIDE SEQUENCE [LARGE SCALE GENOMIC DNA]</scope>
    <source>
        <strain evidence="3">zg-B89</strain>
    </source>
</reference>
<dbReference type="Pfam" id="PF12697">
    <property type="entry name" value="Abhydrolase_6"/>
    <property type="match status" value="1"/>
</dbReference>
<feature type="domain" description="Thioesterase TesA-like" evidence="1">
    <location>
        <begin position="52"/>
        <end position="262"/>
    </location>
</feature>
<keyword evidence="2" id="KW-0378">Hydrolase</keyword>
<proteinExistence type="predicted"/>
<dbReference type="GO" id="GO:0016787">
    <property type="term" value="F:hydrolase activity"/>
    <property type="evidence" value="ECO:0007669"/>
    <property type="project" value="UniProtKB-KW"/>
</dbReference>
<evidence type="ECO:0000259" key="1">
    <source>
        <dbReference type="SMART" id="SM00824"/>
    </source>
</evidence>
<dbReference type="RefSeq" id="WP_227577386.1">
    <property type="nucleotide sequence ID" value="NZ_CP101987.1"/>
</dbReference>
<organism evidence="2 3">
    <name type="scientific">Cellulomonas xiejunii</name>
    <dbReference type="NCBI Taxonomy" id="2968083"/>
    <lineage>
        <taxon>Bacteria</taxon>
        <taxon>Bacillati</taxon>
        <taxon>Actinomycetota</taxon>
        <taxon>Actinomycetes</taxon>
        <taxon>Micrococcales</taxon>
        <taxon>Cellulomonadaceae</taxon>
        <taxon>Cellulomonas</taxon>
    </lineage>
</organism>
<dbReference type="EMBL" id="CP101987">
    <property type="protein sequence ID" value="UUI73075.1"/>
    <property type="molecule type" value="Genomic_DNA"/>
</dbReference>
<keyword evidence="3" id="KW-1185">Reference proteome</keyword>
<evidence type="ECO:0000313" key="2">
    <source>
        <dbReference type="EMBL" id="UUI73075.1"/>
    </source>
</evidence>
<dbReference type="InterPro" id="IPR050266">
    <property type="entry name" value="AB_hydrolase_sf"/>
</dbReference>
<accession>A0ABY5KV98</accession>
<dbReference type="InterPro" id="IPR000073">
    <property type="entry name" value="AB_hydrolase_1"/>
</dbReference>
<sequence>MPLTVRGPRTPDGATVNDHRIDGLTLRAWTLANASPDQPAEARRDVVLVHGLGASSASFEHLAQHLARSGTVHVLDLPGFAGLPRPGDRLEVEDLARLVTRWIERADLVRPTLVGHSMGAQVVTEVAASAPGVVSGLVLVGPTTDAAGRSAPRQLLRLARSTAHDSAALQRVLLRSYLECGPRWYLTELRAMLRHHIEVRLPHVDVPVLVVRGARDSVAPDDWAQLLAGSVPQGRVVTVPGGGHAVMYDHASEVSDLVREHVG</sequence>
<dbReference type="PANTHER" id="PTHR43798">
    <property type="entry name" value="MONOACYLGLYCEROL LIPASE"/>
    <property type="match status" value="1"/>
</dbReference>
<gene>
    <name evidence="2" type="ORF">NP048_06435</name>
</gene>
<name>A0ABY5KV98_9CELL</name>
<dbReference type="InterPro" id="IPR020802">
    <property type="entry name" value="TesA-like"/>
</dbReference>
<dbReference type="SUPFAM" id="SSF53474">
    <property type="entry name" value="alpha/beta-Hydrolases"/>
    <property type="match status" value="1"/>
</dbReference>